<protein>
    <submittedName>
        <fullName evidence="1">Transcriptional regulator, AbiEi antitoxin, Type IV TA system</fullName>
    </submittedName>
</protein>
<dbReference type="OrthoDB" id="5143202at2"/>
<dbReference type="InterPro" id="IPR011335">
    <property type="entry name" value="Restrct_endonuc-II-like"/>
</dbReference>
<dbReference type="Proteomes" id="UP000198504">
    <property type="component" value="Unassembled WGS sequence"/>
</dbReference>
<name>A0A1H9MTE3_9ACTN</name>
<gene>
    <name evidence="1" type="ORF">SAMN05421756_11162</name>
</gene>
<proteinExistence type="predicted"/>
<reference evidence="2" key="1">
    <citation type="submission" date="2016-10" db="EMBL/GenBank/DDBJ databases">
        <authorList>
            <person name="Varghese N."/>
            <person name="Submissions S."/>
        </authorList>
    </citation>
    <scope>NUCLEOTIDE SEQUENCE [LARGE SCALE GENOMIC DNA]</scope>
    <source>
        <strain evidence="2">CGMCC 4.6856</strain>
    </source>
</reference>
<dbReference type="AlphaFoldDB" id="A0A1H9MTE3"/>
<organism evidence="1 2">
    <name type="scientific">Microlunatus flavus</name>
    <dbReference type="NCBI Taxonomy" id="1036181"/>
    <lineage>
        <taxon>Bacteria</taxon>
        <taxon>Bacillati</taxon>
        <taxon>Actinomycetota</taxon>
        <taxon>Actinomycetes</taxon>
        <taxon>Propionibacteriales</taxon>
        <taxon>Propionibacteriaceae</taxon>
        <taxon>Microlunatus</taxon>
    </lineage>
</organism>
<sequence length="301" mass="32728">MDEVLLRSAATRGGLSDNDLARLVGLGDLERLRRGAYARALGARRSPEEVHRLLIGATVPQLGDGAVLSHASAGVLHGLPLWPAQVGTVHITRPRTGGGGRRTVVRRHTSALEAGETTTVDGWAVTTVPRTVVDLARTLPYEQGVAAGDAALRLGLDRGVLEAALRRQDRWPGAARARRVVLLADGRAESAGESLSRVLLTDQGLTPTELQLVVHGADGPLGRVDFAWPEHRTIGEFDGRVKYGRLLRPGEDVGDVVYREKLREDQLRDLGWQVVRWVWADLDRPAVIAERVRRAFARAHG</sequence>
<dbReference type="RefSeq" id="WP_091185998.1">
    <property type="nucleotide sequence ID" value="NZ_FOFA01000011.1"/>
</dbReference>
<keyword evidence="2" id="KW-1185">Reference proteome</keyword>
<evidence type="ECO:0000313" key="2">
    <source>
        <dbReference type="Proteomes" id="UP000198504"/>
    </source>
</evidence>
<dbReference type="EMBL" id="FOFA01000011">
    <property type="protein sequence ID" value="SER26986.1"/>
    <property type="molecule type" value="Genomic_DNA"/>
</dbReference>
<evidence type="ECO:0000313" key="1">
    <source>
        <dbReference type="EMBL" id="SER26986.1"/>
    </source>
</evidence>
<dbReference type="STRING" id="1036181.SAMN05421756_11162"/>
<accession>A0A1H9MTE3</accession>
<dbReference type="SUPFAM" id="SSF52980">
    <property type="entry name" value="Restriction endonuclease-like"/>
    <property type="match status" value="1"/>
</dbReference>